<evidence type="ECO:0000313" key="2">
    <source>
        <dbReference type="EMBL" id="SHH78126.1"/>
    </source>
</evidence>
<dbReference type="SUPFAM" id="SSF52833">
    <property type="entry name" value="Thioredoxin-like"/>
    <property type="match status" value="1"/>
</dbReference>
<dbReference type="InterPro" id="IPR025685">
    <property type="entry name" value="YoaP-like_dom"/>
</dbReference>
<protein>
    <submittedName>
        <fullName evidence="2">YoaP-like</fullName>
    </submittedName>
</protein>
<sequence length="186" mass="21753">MELVKITHENLEMEHICCAIANNKDSQVMSKKFWLKERLDEGLVILSSKKKMGFLSDLKYMKYKGFETVDSANSYFELMYLPFSNDAEKPQFKQHLKEIKHNDLQNGFTLYYTSQCPFTAKYVPLLEKIAKKRSVDFQVVHILTREQAQNVPAPFTTFSLFYNGEFTTHEILSEKKFEKILASKVL</sequence>
<dbReference type="InterPro" id="IPR036249">
    <property type="entry name" value="Thioredoxin-like_sf"/>
</dbReference>
<dbReference type="Proteomes" id="UP000184389">
    <property type="component" value="Unassembled WGS sequence"/>
</dbReference>
<organism evidence="2 3">
    <name type="scientific">Sporanaerobacter acetigenes DSM 13106</name>
    <dbReference type="NCBI Taxonomy" id="1123281"/>
    <lineage>
        <taxon>Bacteria</taxon>
        <taxon>Bacillati</taxon>
        <taxon>Bacillota</taxon>
        <taxon>Tissierellia</taxon>
        <taxon>Tissierellales</taxon>
        <taxon>Sporanaerobacteraceae</taxon>
        <taxon>Sporanaerobacter</taxon>
    </lineage>
</organism>
<proteinExistence type="predicted"/>
<name>A0A1M5VS87_9FIRM</name>
<accession>A0A1M5VS87</accession>
<evidence type="ECO:0000313" key="3">
    <source>
        <dbReference type="Proteomes" id="UP000184389"/>
    </source>
</evidence>
<evidence type="ECO:0000259" key="1">
    <source>
        <dbReference type="Pfam" id="PF14268"/>
    </source>
</evidence>
<feature type="domain" description="YoaP-like" evidence="1">
    <location>
        <begin position="137"/>
        <end position="179"/>
    </location>
</feature>
<reference evidence="2 3" key="1">
    <citation type="submission" date="2016-11" db="EMBL/GenBank/DDBJ databases">
        <authorList>
            <person name="Jaros S."/>
            <person name="Januszkiewicz K."/>
            <person name="Wedrychowicz H."/>
        </authorList>
    </citation>
    <scope>NUCLEOTIDE SEQUENCE [LARGE SCALE GENOMIC DNA]</scope>
    <source>
        <strain evidence="2 3">DSM 13106</strain>
    </source>
</reference>
<gene>
    <name evidence="2" type="ORF">SAMN02745180_01031</name>
</gene>
<keyword evidence="3" id="KW-1185">Reference proteome</keyword>
<dbReference type="OrthoDB" id="3172674at2"/>
<dbReference type="STRING" id="1123281.SAMN02745180_01031"/>
<dbReference type="AlphaFoldDB" id="A0A1M5VS87"/>
<dbReference type="EMBL" id="FQXR01000004">
    <property type="protein sequence ID" value="SHH78126.1"/>
    <property type="molecule type" value="Genomic_DNA"/>
</dbReference>
<dbReference type="Pfam" id="PF14268">
    <property type="entry name" value="YoaP"/>
    <property type="match status" value="1"/>
</dbReference>
<dbReference type="RefSeq" id="WP_072743705.1">
    <property type="nucleotide sequence ID" value="NZ_FQXR01000004.1"/>
</dbReference>